<dbReference type="Gene3D" id="1.25.40.20">
    <property type="entry name" value="Ankyrin repeat-containing domain"/>
    <property type="match status" value="2"/>
</dbReference>
<evidence type="ECO:0000256" key="2">
    <source>
        <dbReference type="ARBA" id="ARBA00023043"/>
    </source>
</evidence>
<keyword evidence="1" id="KW-0677">Repeat</keyword>
<keyword evidence="5" id="KW-1185">Reference proteome</keyword>
<evidence type="ECO:0000256" key="3">
    <source>
        <dbReference type="PROSITE-ProRule" id="PRU00023"/>
    </source>
</evidence>
<dbReference type="SMART" id="SM00248">
    <property type="entry name" value="ANK"/>
    <property type="match status" value="3"/>
</dbReference>
<dbReference type="PROSITE" id="PS50088">
    <property type="entry name" value="ANK_REPEAT"/>
    <property type="match status" value="3"/>
</dbReference>
<reference evidence="6" key="1">
    <citation type="submission" date="2025-08" db="UniProtKB">
        <authorList>
            <consortium name="RefSeq"/>
        </authorList>
    </citation>
    <scope>IDENTIFICATION</scope>
</reference>
<dbReference type="InterPro" id="IPR036770">
    <property type="entry name" value="Ankyrin_rpt-contain_sf"/>
</dbReference>
<dbReference type="PRINTS" id="PR01415">
    <property type="entry name" value="ANKYRIN"/>
</dbReference>
<dbReference type="PANTHER" id="PTHR24171">
    <property type="entry name" value="ANKYRIN REPEAT DOMAIN-CONTAINING PROTEIN 39-RELATED"/>
    <property type="match status" value="1"/>
</dbReference>
<name>A0ABM0JW05_APLCA</name>
<dbReference type="Proteomes" id="UP000694888">
    <property type="component" value="Unplaced"/>
</dbReference>
<dbReference type="Pfam" id="PF12796">
    <property type="entry name" value="Ank_2"/>
    <property type="match status" value="1"/>
</dbReference>
<feature type="repeat" description="ANK" evidence="3">
    <location>
        <begin position="137"/>
        <end position="169"/>
    </location>
</feature>
<evidence type="ECO:0000256" key="1">
    <source>
        <dbReference type="ARBA" id="ARBA00022737"/>
    </source>
</evidence>
<gene>
    <name evidence="6" type="primary">LOC101850099</name>
</gene>
<dbReference type="RefSeq" id="XP_005102823.2">
    <property type="nucleotide sequence ID" value="XM_005102766.2"/>
</dbReference>
<dbReference type="PANTHER" id="PTHR24171:SF9">
    <property type="entry name" value="ANKYRIN REPEAT DOMAIN-CONTAINING PROTEIN 39"/>
    <property type="match status" value="1"/>
</dbReference>
<dbReference type="SUPFAM" id="SSF48403">
    <property type="entry name" value="Ankyrin repeat"/>
    <property type="match status" value="1"/>
</dbReference>
<dbReference type="PROSITE" id="PS50297">
    <property type="entry name" value="ANK_REP_REGION"/>
    <property type="match status" value="3"/>
</dbReference>
<feature type="repeat" description="ANK" evidence="3">
    <location>
        <begin position="70"/>
        <end position="102"/>
    </location>
</feature>
<proteinExistence type="predicted"/>
<feature type="region of interest" description="Disordered" evidence="4">
    <location>
        <begin position="169"/>
        <end position="191"/>
    </location>
</feature>
<protein>
    <submittedName>
        <fullName evidence="6">Ankyrin repeat domain-containing protein 39</fullName>
    </submittedName>
</protein>
<evidence type="ECO:0000313" key="5">
    <source>
        <dbReference type="Proteomes" id="UP000694888"/>
    </source>
</evidence>
<organism evidence="5 6">
    <name type="scientific">Aplysia californica</name>
    <name type="common">California sea hare</name>
    <dbReference type="NCBI Taxonomy" id="6500"/>
    <lineage>
        <taxon>Eukaryota</taxon>
        <taxon>Metazoa</taxon>
        <taxon>Spiralia</taxon>
        <taxon>Lophotrochozoa</taxon>
        <taxon>Mollusca</taxon>
        <taxon>Gastropoda</taxon>
        <taxon>Heterobranchia</taxon>
        <taxon>Euthyneura</taxon>
        <taxon>Tectipleura</taxon>
        <taxon>Aplysiida</taxon>
        <taxon>Aplysioidea</taxon>
        <taxon>Aplysiidae</taxon>
        <taxon>Aplysia</taxon>
    </lineage>
</organism>
<feature type="repeat" description="ANK" evidence="3">
    <location>
        <begin position="104"/>
        <end position="136"/>
    </location>
</feature>
<dbReference type="InterPro" id="IPR002110">
    <property type="entry name" value="Ankyrin_rpt"/>
</dbReference>
<evidence type="ECO:0000256" key="4">
    <source>
        <dbReference type="SAM" id="MobiDB-lite"/>
    </source>
</evidence>
<accession>A0ABM0JW05</accession>
<dbReference type="GeneID" id="101850099"/>
<evidence type="ECO:0000313" key="6">
    <source>
        <dbReference type="RefSeq" id="XP_005102823.2"/>
    </source>
</evidence>
<keyword evidence="2 3" id="KW-0040">ANK repeat</keyword>
<dbReference type="Pfam" id="PF00023">
    <property type="entry name" value="Ank"/>
    <property type="match status" value="1"/>
</dbReference>
<sequence length="191" mass="20916">MFQHGCSHNSEEKVEHNCHHHLTNPSVHQTLEELDFDRGIWSSALAGDIDDVTKKLKSDNGAHVNDTDKSGYTALHYASRSGHLDICQLLLSHGANVNVRTSSSGATPLHRAAYMNHSQVVRLLLDHGADPLVIDCDGMTPLHKAAEKGAETTVEFLIKADSSALEIQDNKGRKPEALAKSEAVKELLRQK</sequence>